<reference evidence="2" key="2">
    <citation type="submission" date="2023-06" db="EMBL/GenBank/DDBJ databases">
        <authorList>
            <person name="Ma L."/>
            <person name="Liu K.-W."/>
            <person name="Li Z."/>
            <person name="Hsiao Y.-Y."/>
            <person name="Qi Y."/>
            <person name="Fu T."/>
            <person name="Tang G."/>
            <person name="Zhang D."/>
            <person name="Sun W.-H."/>
            <person name="Liu D.-K."/>
            <person name="Li Y."/>
            <person name="Chen G.-Z."/>
            <person name="Liu X.-D."/>
            <person name="Liao X.-Y."/>
            <person name="Jiang Y.-T."/>
            <person name="Yu X."/>
            <person name="Hao Y."/>
            <person name="Huang J."/>
            <person name="Zhao X.-W."/>
            <person name="Ke S."/>
            <person name="Chen Y.-Y."/>
            <person name="Wu W.-L."/>
            <person name="Hsu J.-L."/>
            <person name="Lin Y.-F."/>
            <person name="Huang M.-D."/>
            <person name="Li C.-Y."/>
            <person name="Huang L."/>
            <person name="Wang Z.-W."/>
            <person name="Zhao X."/>
            <person name="Zhong W.-Y."/>
            <person name="Peng D.-H."/>
            <person name="Ahmad S."/>
            <person name="Lan S."/>
            <person name="Zhang J.-S."/>
            <person name="Tsai W.-C."/>
            <person name="Van De Peer Y."/>
            <person name="Liu Z.-J."/>
        </authorList>
    </citation>
    <scope>NUCLEOTIDE SEQUENCE</scope>
    <source>
        <strain evidence="2">CP</strain>
        <tissue evidence="2">Leaves</tissue>
    </source>
</reference>
<organism evidence="2 3">
    <name type="scientific">Acorus calamus</name>
    <name type="common">Sweet flag</name>
    <dbReference type="NCBI Taxonomy" id="4465"/>
    <lineage>
        <taxon>Eukaryota</taxon>
        <taxon>Viridiplantae</taxon>
        <taxon>Streptophyta</taxon>
        <taxon>Embryophyta</taxon>
        <taxon>Tracheophyta</taxon>
        <taxon>Spermatophyta</taxon>
        <taxon>Magnoliopsida</taxon>
        <taxon>Liliopsida</taxon>
        <taxon>Acoraceae</taxon>
        <taxon>Acorus</taxon>
    </lineage>
</organism>
<dbReference type="EMBL" id="JAUJYO010000007">
    <property type="protein sequence ID" value="KAK1311864.1"/>
    <property type="molecule type" value="Genomic_DNA"/>
</dbReference>
<feature type="compositionally biased region" description="Pro residues" evidence="1">
    <location>
        <begin position="33"/>
        <end position="44"/>
    </location>
</feature>
<evidence type="ECO:0000313" key="2">
    <source>
        <dbReference type="EMBL" id="KAK1311864.1"/>
    </source>
</evidence>
<proteinExistence type="predicted"/>
<gene>
    <name evidence="2" type="ORF">QJS10_CPA07g00925</name>
</gene>
<evidence type="ECO:0000256" key="1">
    <source>
        <dbReference type="SAM" id="MobiDB-lite"/>
    </source>
</evidence>
<name>A0AAV9EFD2_ACOCL</name>
<reference evidence="2" key="1">
    <citation type="journal article" date="2023" name="Nat. Commun.">
        <title>Diploid and tetraploid genomes of Acorus and the evolution of monocots.</title>
        <authorList>
            <person name="Ma L."/>
            <person name="Liu K.W."/>
            <person name="Li Z."/>
            <person name="Hsiao Y.Y."/>
            <person name="Qi Y."/>
            <person name="Fu T."/>
            <person name="Tang G.D."/>
            <person name="Zhang D."/>
            <person name="Sun W.H."/>
            <person name="Liu D.K."/>
            <person name="Li Y."/>
            <person name="Chen G.Z."/>
            <person name="Liu X.D."/>
            <person name="Liao X.Y."/>
            <person name="Jiang Y.T."/>
            <person name="Yu X."/>
            <person name="Hao Y."/>
            <person name="Huang J."/>
            <person name="Zhao X.W."/>
            <person name="Ke S."/>
            <person name="Chen Y.Y."/>
            <person name="Wu W.L."/>
            <person name="Hsu J.L."/>
            <person name="Lin Y.F."/>
            <person name="Huang M.D."/>
            <person name="Li C.Y."/>
            <person name="Huang L."/>
            <person name="Wang Z.W."/>
            <person name="Zhao X."/>
            <person name="Zhong W.Y."/>
            <person name="Peng D.H."/>
            <person name="Ahmad S."/>
            <person name="Lan S."/>
            <person name="Zhang J.S."/>
            <person name="Tsai W.C."/>
            <person name="Van de Peer Y."/>
            <person name="Liu Z.J."/>
        </authorList>
    </citation>
    <scope>NUCLEOTIDE SEQUENCE</scope>
    <source>
        <strain evidence="2">CP</strain>
    </source>
</reference>
<sequence length="175" mass="18837">MPPPPKGGSMIFLSLMGKTTSSEAGVNIGSSDPPLPIKTPPTPLMKPIGLSANADRTSVKGKSIQHGESSHQLPGGGKHPQLSRQDHRSKRQIPFPPTKIVTKSRSWAQLFPTTVKSSTNKEPDLHDSEPVVPIAESDLSAMVEHWKYSLMGGGFFVVRFSNEDDMKVVIEGVSG</sequence>
<dbReference type="AlphaFoldDB" id="A0AAV9EFD2"/>
<evidence type="ECO:0000313" key="3">
    <source>
        <dbReference type="Proteomes" id="UP001180020"/>
    </source>
</evidence>
<accession>A0AAV9EFD2</accession>
<comment type="caution">
    <text evidence="2">The sequence shown here is derived from an EMBL/GenBank/DDBJ whole genome shotgun (WGS) entry which is preliminary data.</text>
</comment>
<dbReference type="Proteomes" id="UP001180020">
    <property type="component" value="Unassembled WGS sequence"/>
</dbReference>
<feature type="region of interest" description="Disordered" evidence="1">
    <location>
        <begin position="22"/>
        <end position="98"/>
    </location>
</feature>
<evidence type="ECO:0008006" key="4">
    <source>
        <dbReference type="Google" id="ProtNLM"/>
    </source>
</evidence>
<keyword evidence="3" id="KW-1185">Reference proteome</keyword>
<protein>
    <recommendedName>
        <fullName evidence="4">DUF4283 domain-containing protein</fullName>
    </recommendedName>
</protein>